<protein>
    <recommendedName>
        <fullName evidence="1">HDOD domain-containing protein</fullName>
    </recommendedName>
</protein>
<evidence type="ECO:0000313" key="4">
    <source>
        <dbReference type="Proteomes" id="UP000509383"/>
    </source>
</evidence>
<feature type="domain" description="HDOD" evidence="1">
    <location>
        <begin position="23"/>
        <end position="210"/>
    </location>
</feature>
<dbReference type="Proteomes" id="UP000509383">
    <property type="component" value="Chromosome"/>
</dbReference>
<dbReference type="Pfam" id="PF08668">
    <property type="entry name" value="HDOD"/>
    <property type="match status" value="1"/>
</dbReference>
<organism evidence="2 4">
    <name type="scientific">Pseudomonas tohonis</name>
    <dbReference type="NCBI Taxonomy" id="2725477"/>
    <lineage>
        <taxon>Bacteria</taxon>
        <taxon>Pseudomonadati</taxon>
        <taxon>Pseudomonadota</taxon>
        <taxon>Gammaproteobacteria</taxon>
        <taxon>Pseudomonadales</taxon>
        <taxon>Pseudomonadaceae</taxon>
        <taxon>Pseudomonas</taxon>
    </lineage>
</organism>
<dbReference type="Gene3D" id="1.10.3210.10">
    <property type="entry name" value="Hypothetical protein af1432"/>
    <property type="match status" value="1"/>
</dbReference>
<dbReference type="PANTHER" id="PTHR33525:SF3">
    <property type="entry name" value="RIBONUCLEASE Y"/>
    <property type="match status" value="1"/>
</dbReference>
<accession>A0A6J4ECT0</accession>
<dbReference type="Proteomes" id="UP001054892">
    <property type="component" value="Unassembled WGS sequence"/>
</dbReference>
<keyword evidence="5" id="KW-1185">Reference proteome</keyword>
<evidence type="ECO:0000313" key="5">
    <source>
        <dbReference type="Proteomes" id="UP001054892"/>
    </source>
</evidence>
<gene>
    <name evidence="2" type="ORF">TUM18999_44120</name>
    <name evidence="3" type="ORF">TUM20286_07980</name>
</gene>
<dbReference type="PROSITE" id="PS51833">
    <property type="entry name" value="HDOD"/>
    <property type="match status" value="1"/>
</dbReference>
<dbReference type="EMBL" id="AP023189">
    <property type="protein sequence ID" value="BCG26221.1"/>
    <property type="molecule type" value="Genomic_DNA"/>
</dbReference>
<dbReference type="AlphaFoldDB" id="A0A6J4ECT0"/>
<dbReference type="KEGG" id="ptw:TUM18999_44120"/>
<dbReference type="InterPro" id="IPR013976">
    <property type="entry name" value="HDOD"/>
</dbReference>
<sequence length="283" mass="31700">MDNRHDGLKFSLYSSFLKGNAKVPQMPETSLRLRKLLASEHASLEQVTRLLHSNPPLAAYLLQFAETPMLRNLRQGVSLQEVISRLGMQRLNNLVLSFAIQHLFTSQDPALQKVFRARWNAALLCAAHSACLAQLLTRLPLEDALLAGLVQDIGSLPLLDELERWPDVSRDEDDLQRLCDQLSADVGVIVLTSWKLPPQLIDCARNRSEWCRAHKGTADLVDVVQVARQLAARELDDEQLVQLPAWQRLLGERLDSLPPEAVRAELASEVGFWFKLLGGKGHA</sequence>
<evidence type="ECO:0000313" key="3">
    <source>
        <dbReference type="EMBL" id="GJN51046.1"/>
    </source>
</evidence>
<dbReference type="InterPro" id="IPR052340">
    <property type="entry name" value="RNase_Y/CdgJ"/>
</dbReference>
<proteinExistence type="predicted"/>
<name>A0A6J4ECT0_9PSED</name>
<reference evidence="2 4" key="1">
    <citation type="submission" date="2020-05" db="EMBL/GenBank/DDBJ databases">
        <title>Characterization of novel class B3 metallo-beta-lactamase from novel Pseudomonas species.</title>
        <authorList>
            <person name="Yamada K."/>
            <person name="Aoki K."/>
            <person name="Ishii Y."/>
        </authorList>
    </citation>
    <scope>NUCLEOTIDE SEQUENCE [LARGE SCALE GENOMIC DNA]</scope>
    <source>
        <strain evidence="2 4">TUM18999</strain>
        <strain evidence="3 5">TUM20286</strain>
    </source>
</reference>
<dbReference type="RefSeq" id="WP_173172055.1">
    <property type="nucleotide sequence ID" value="NZ_AP023189.1"/>
</dbReference>
<dbReference type="PANTHER" id="PTHR33525">
    <property type="match status" value="1"/>
</dbReference>
<dbReference type="EMBL" id="BQKM01000001">
    <property type="protein sequence ID" value="GJN51046.1"/>
    <property type="molecule type" value="Genomic_DNA"/>
</dbReference>
<evidence type="ECO:0000313" key="2">
    <source>
        <dbReference type="EMBL" id="BCG26221.1"/>
    </source>
</evidence>
<evidence type="ECO:0000259" key="1">
    <source>
        <dbReference type="PROSITE" id="PS51833"/>
    </source>
</evidence>
<dbReference type="SUPFAM" id="SSF109604">
    <property type="entry name" value="HD-domain/PDEase-like"/>
    <property type="match status" value="1"/>
</dbReference>